<name>A0A9D1EQ61_9FIRM</name>
<feature type="domain" description="Zinc-ribbon" evidence="2">
    <location>
        <begin position="2"/>
        <end position="24"/>
    </location>
</feature>
<dbReference type="EMBL" id="DVIR01000065">
    <property type="protein sequence ID" value="HIS25165.1"/>
    <property type="molecule type" value="Genomic_DNA"/>
</dbReference>
<dbReference type="Proteomes" id="UP000823982">
    <property type="component" value="Unassembled WGS sequence"/>
</dbReference>
<dbReference type="AlphaFoldDB" id="A0A9D1EQ61"/>
<feature type="transmembrane region" description="Helical" evidence="1">
    <location>
        <begin position="85"/>
        <end position="103"/>
    </location>
</feature>
<gene>
    <name evidence="3" type="ORF">IAD01_07190</name>
</gene>
<reference evidence="3" key="2">
    <citation type="journal article" date="2021" name="PeerJ">
        <title>Extensive microbial diversity within the chicken gut microbiome revealed by metagenomics and culture.</title>
        <authorList>
            <person name="Gilroy R."/>
            <person name="Ravi A."/>
            <person name="Getino M."/>
            <person name="Pursley I."/>
            <person name="Horton D.L."/>
            <person name="Alikhan N.F."/>
            <person name="Baker D."/>
            <person name="Gharbi K."/>
            <person name="Hall N."/>
            <person name="Watson M."/>
            <person name="Adriaenssens E.M."/>
            <person name="Foster-Nyarko E."/>
            <person name="Jarju S."/>
            <person name="Secka A."/>
            <person name="Antonio M."/>
            <person name="Oren A."/>
            <person name="Chaudhuri R.R."/>
            <person name="La Ragione R."/>
            <person name="Hildebrand F."/>
            <person name="Pallen M.J."/>
        </authorList>
    </citation>
    <scope>NUCLEOTIDE SEQUENCE</scope>
    <source>
        <strain evidence="3">CHK157-1446</strain>
    </source>
</reference>
<dbReference type="InterPro" id="IPR046283">
    <property type="entry name" value="DUF6320"/>
</dbReference>
<evidence type="ECO:0000256" key="1">
    <source>
        <dbReference type="SAM" id="Phobius"/>
    </source>
</evidence>
<dbReference type="Pfam" id="PF13240">
    <property type="entry name" value="Zn_Ribbon_1"/>
    <property type="match status" value="1"/>
</dbReference>
<feature type="transmembrane region" description="Helical" evidence="1">
    <location>
        <begin position="54"/>
        <end position="73"/>
    </location>
</feature>
<evidence type="ECO:0000259" key="2">
    <source>
        <dbReference type="Pfam" id="PF13240"/>
    </source>
</evidence>
<keyword evidence="1" id="KW-0472">Membrane</keyword>
<feature type="transmembrane region" description="Helical" evidence="1">
    <location>
        <begin position="139"/>
        <end position="158"/>
    </location>
</feature>
<protein>
    <submittedName>
        <fullName evidence="3">Zinc ribbon domain-containing protein</fullName>
    </submittedName>
</protein>
<reference evidence="3" key="1">
    <citation type="submission" date="2020-10" db="EMBL/GenBank/DDBJ databases">
        <authorList>
            <person name="Gilroy R."/>
        </authorList>
    </citation>
    <scope>NUCLEOTIDE SEQUENCE</scope>
    <source>
        <strain evidence="3">CHK157-1446</strain>
    </source>
</reference>
<keyword evidence="1" id="KW-0812">Transmembrane</keyword>
<feature type="transmembrane region" description="Helical" evidence="1">
    <location>
        <begin position="165"/>
        <end position="189"/>
    </location>
</feature>
<organism evidence="3 4">
    <name type="scientific">Candidatus Faeciplasma gallinarum</name>
    <dbReference type="NCBI Taxonomy" id="2840799"/>
    <lineage>
        <taxon>Bacteria</taxon>
        <taxon>Bacillati</taxon>
        <taxon>Bacillota</taxon>
        <taxon>Clostridia</taxon>
        <taxon>Eubacteriales</taxon>
        <taxon>Oscillospiraceae</taxon>
        <taxon>Oscillospiraceae incertae sedis</taxon>
        <taxon>Candidatus Faeciplasma</taxon>
    </lineage>
</organism>
<feature type="transmembrane region" description="Helical" evidence="1">
    <location>
        <begin position="201"/>
        <end position="220"/>
    </location>
</feature>
<accession>A0A9D1EQ61</accession>
<dbReference type="InterPro" id="IPR026870">
    <property type="entry name" value="Zinc_ribbon_dom"/>
</dbReference>
<feature type="transmembrane region" description="Helical" evidence="1">
    <location>
        <begin position="110"/>
        <end position="127"/>
    </location>
</feature>
<proteinExistence type="predicted"/>
<evidence type="ECO:0000313" key="3">
    <source>
        <dbReference type="EMBL" id="HIS25165.1"/>
    </source>
</evidence>
<keyword evidence="1" id="KW-1133">Transmembrane helix</keyword>
<evidence type="ECO:0000313" key="4">
    <source>
        <dbReference type="Proteomes" id="UP000823982"/>
    </source>
</evidence>
<dbReference type="Pfam" id="PF19845">
    <property type="entry name" value="DUF6320"/>
    <property type="match status" value="1"/>
</dbReference>
<comment type="caution">
    <text evidence="3">The sequence shown here is derived from an EMBL/GenBank/DDBJ whole genome shotgun (WGS) entry which is preliminary data.</text>
</comment>
<sequence>MYCIKCGVELKDSEKRCPLCGTPVFHPDIKQPKGEKPYPEFYSPGYDKKYNRRAMMLVITVFFALPVILTVLIDLRINQAITLSGYVFGGAVVFYTALILPWWFSHPNPVIFTPCTFASVILYLWYIEYMTDGKWFLTFAFPVTAIAGVIVTAVITLTKYLQSGYLFIYGGAIIAVGVYTVLIEMFLHITFDGASYFMWSLYQFIACLIIGLLLIIIGTNKHMREALKRMFFI</sequence>